<keyword evidence="2" id="KW-1185">Reference proteome</keyword>
<name>A0AAD2D030_EUPCR</name>
<dbReference type="AlphaFoldDB" id="A0AAD2D030"/>
<reference evidence="1" key="1">
    <citation type="submission" date="2023-07" db="EMBL/GenBank/DDBJ databases">
        <authorList>
            <consortium name="AG Swart"/>
            <person name="Singh M."/>
            <person name="Singh A."/>
            <person name="Seah K."/>
            <person name="Emmerich C."/>
        </authorList>
    </citation>
    <scope>NUCLEOTIDE SEQUENCE</scope>
    <source>
        <strain evidence="1">DP1</strain>
    </source>
</reference>
<evidence type="ECO:0000313" key="2">
    <source>
        <dbReference type="Proteomes" id="UP001295684"/>
    </source>
</evidence>
<sequence>MRACQLSLFLETPMYCDLLLSCFLLAVLAFFRVEENPATDLFRMRFLSLSRLLRKSNSGVFLFLLPNILERPMLCFCCRSNLREFRLIELLCCEVFLSDMFVYDLSRECWAQVMLGNSREEQTQ</sequence>
<accession>A0AAD2D030</accession>
<organism evidence="1 2">
    <name type="scientific">Euplotes crassus</name>
    <dbReference type="NCBI Taxonomy" id="5936"/>
    <lineage>
        <taxon>Eukaryota</taxon>
        <taxon>Sar</taxon>
        <taxon>Alveolata</taxon>
        <taxon>Ciliophora</taxon>
        <taxon>Intramacronucleata</taxon>
        <taxon>Spirotrichea</taxon>
        <taxon>Hypotrichia</taxon>
        <taxon>Euplotida</taxon>
        <taxon>Euplotidae</taxon>
        <taxon>Moneuplotes</taxon>
    </lineage>
</organism>
<dbReference type="EMBL" id="CAMPGE010016691">
    <property type="protein sequence ID" value="CAI2375232.1"/>
    <property type="molecule type" value="Genomic_DNA"/>
</dbReference>
<evidence type="ECO:0000313" key="1">
    <source>
        <dbReference type="EMBL" id="CAI2375232.1"/>
    </source>
</evidence>
<protein>
    <submittedName>
        <fullName evidence="1">Uncharacterized protein</fullName>
    </submittedName>
</protein>
<dbReference type="Proteomes" id="UP001295684">
    <property type="component" value="Unassembled WGS sequence"/>
</dbReference>
<gene>
    <name evidence="1" type="ORF">ECRASSUSDP1_LOCUS16593</name>
</gene>
<proteinExistence type="predicted"/>
<comment type="caution">
    <text evidence="1">The sequence shown here is derived from an EMBL/GenBank/DDBJ whole genome shotgun (WGS) entry which is preliminary data.</text>
</comment>